<dbReference type="NCBIfam" id="TIGR00997">
    <property type="entry name" value="ispZ"/>
    <property type="match status" value="1"/>
</dbReference>
<dbReference type="PANTHER" id="PTHR36917:SF1">
    <property type="entry name" value="INNER MEMBRANE-SPANNING PROTEIN YCIB"/>
    <property type="match status" value="1"/>
</dbReference>
<evidence type="ECO:0000313" key="7">
    <source>
        <dbReference type="Proteomes" id="UP000196573"/>
    </source>
</evidence>
<keyword evidence="2 5" id="KW-0812">Transmembrane</keyword>
<evidence type="ECO:0000256" key="5">
    <source>
        <dbReference type="HAMAP-Rule" id="MF_00189"/>
    </source>
</evidence>
<proteinExistence type="inferred from homology"/>
<comment type="similarity">
    <text evidence="5">Belongs to the YciB family.</text>
</comment>
<dbReference type="Proteomes" id="UP000196573">
    <property type="component" value="Unassembled WGS sequence"/>
</dbReference>
<feature type="transmembrane region" description="Helical" evidence="5">
    <location>
        <begin position="94"/>
        <end position="115"/>
    </location>
</feature>
<feature type="transmembrane region" description="Helical" evidence="5">
    <location>
        <begin position="136"/>
        <end position="154"/>
    </location>
</feature>
<dbReference type="PANTHER" id="PTHR36917">
    <property type="entry name" value="INTRACELLULAR SEPTATION PROTEIN A-RELATED"/>
    <property type="match status" value="1"/>
</dbReference>
<evidence type="ECO:0000256" key="2">
    <source>
        <dbReference type="ARBA" id="ARBA00022692"/>
    </source>
</evidence>
<dbReference type="RefSeq" id="WP_087112960.1">
    <property type="nucleotide sequence ID" value="NZ_CBCSCN010000016.1"/>
</dbReference>
<feature type="transmembrane region" description="Helical" evidence="5">
    <location>
        <begin position="166"/>
        <end position="187"/>
    </location>
</feature>
<reference evidence="6 7" key="1">
    <citation type="submission" date="2017-03" db="EMBL/GenBank/DDBJ databases">
        <authorList>
            <person name="Afonso C.L."/>
            <person name="Miller P.J."/>
            <person name="Scott M.A."/>
            <person name="Spackman E."/>
            <person name="Goraichik I."/>
            <person name="Dimitrov K.M."/>
            <person name="Suarez D.L."/>
            <person name="Swayne D.E."/>
        </authorList>
    </citation>
    <scope>NUCLEOTIDE SEQUENCE [LARGE SCALE GENOMIC DNA]</scope>
    <source>
        <strain evidence="6">SB41UT1</strain>
    </source>
</reference>
<dbReference type="EMBL" id="FWPT01000013">
    <property type="protein sequence ID" value="SMA50522.1"/>
    <property type="molecule type" value="Genomic_DNA"/>
</dbReference>
<name>A0A1X7AQV7_9GAMM</name>
<gene>
    <name evidence="5 6" type="primary">yciB</name>
    <name evidence="6" type="ORF">EHSB41UT_04333</name>
</gene>
<comment type="subcellular location">
    <subcellularLocation>
        <location evidence="5">Cell inner membrane</location>
        <topology evidence="5">Multi-pass membrane protein</topology>
    </subcellularLocation>
</comment>
<feature type="transmembrane region" description="Helical" evidence="5">
    <location>
        <begin position="36"/>
        <end position="54"/>
    </location>
</feature>
<comment type="function">
    <text evidence="5">Plays a role in cell envelope biogenesis, maintenance of cell envelope integrity and membrane homeostasis.</text>
</comment>
<evidence type="ECO:0000256" key="3">
    <source>
        <dbReference type="ARBA" id="ARBA00022989"/>
    </source>
</evidence>
<keyword evidence="5" id="KW-0997">Cell inner membrane</keyword>
<feature type="transmembrane region" description="Helical" evidence="5">
    <location>
        <begin position="66"/>
        <end position="82"/>
    </location>
</feature>
<dbReference type="InterPro" id="IPR006008">
    <property type="entry name" value="YciB"/>
</dbReference>
<dbReference type="GO" id="GO:0005886">
    <property type="term" value="C:plasma membrane"/>
    <property type="evidence" value="ECO:0007669"/>
    <property type="project" value="UniProtKB-SubCell"/>
</dbReference>
<evidence type="ECO:0000256" key="4">
    <source>
        <dbReference type="ARBA" id="ARBA00023136"/>
    </source>
</evidence>
<protein>
    <recommendedName>
        <fullName evidence="5">Inner membrane-spanning protein YciB</fullName>
    </recommendedName>
</protein>
<dbReference type="OrthoDB" id="9788219at2"/>
<keyword evidence="4 5" id="KW-0472">Membrane</keyword>
<keyword evidence="1 5" id="KW-1003">Cell membrane</keyword>
<keyword evidence="7" id="KW-1185">Reference proteome</keyword>
<evidence type="ECO:0000313" key="6">
    <source>
        <dbReference type="EMBL" id="SMA50522.1"/>
    </source>
</evidence>
<keyword evidence="3 5" id="KW-1133">Transmembrane helix</keyword>
<accession>A0A1X7AQV7</accession>
<evidence type="ECO:0000256" key="1">
    <source>
        <dbReference type="ARBA" id="ARBA00022475"/>
    </source>
</evidence>
<dbReference type="AlphaFoldDB" id="A0A1X7AQV7"/>
<sequence>MKQFIDFLPLIIFFVVAKMDPREVSLAGQTFELGGIISATAILIVTSIIVYGLLWYRQKSLEKSQMFTIAAVIILGGMTVLFRDETFLKWKAPLVNWAFAVVFLASQFIGSKPLIERMLSHAMTLPKPVWYKVNTSWAVFFLLLGAANWFAAFMVPGDFWVDFKVFGNLGLTLVFTVVQFMFLGRYLQEDAQTTGKETE</sequence>
<organism evidence="6 7">
    <name type="scientific">Parendozoicomonas haliclonae</name>
    <dbReference type="NCBI Taxonomy" id="1960125"/>
    <lineage>
        <taxon>Bacteria</taxon>
        <taxon>Pseudomonadati</taxon>
        <taxon>Pseudomonadota</taxon>
        <taxon>Gammaproteobacteria</taxon>
        <taxon>Oceanospirillales</taxon>
        <taxon>Endozoicomonadaceae</taxon>
        <taxon>Parendozoicomonas</taxon>
    </lineage>
</organism>
<dbReference type="Pfam" id="PF04279">
    <property type="entry name" value="IspA"/>
    <property type="match status" value="1"/>
</dbReference>
<dbReference type="HAMAP" id="MF_00189">
    <property type="entry name" value="YciB"/>
    <property type="match status" value="1"/>
</dbReference>